<dbReference type="AlphaFoldDB" id="A0A6N7VDG4"/>
<evidence type="ECO:0000313" key="3">
    <source>
        <dbReference type="Proteomes" id="UP000441925"/>
    </source>
</evidence>
<dbReference type="Proteomes" id="UP000441925">
    <property type="component" value="Unassembled WGS sequence"/>
</dbReference>
<dbReference type="RefSeq" id="WP_154539627.1">
    <property type="nucleotide sequence ID" value="NZ_JAXDSU010000022.1"/>
</dbReference>
<evidence type="ECO:0000259" key="1">
    <source>
        <dbReference type="Pfam" id="PF01869"/>
    </source>
</evidence>
<reference evidence="2 3" key="1">
    <citation type="submission" date="2019-08" db="EMBL/GenBank/DDBJ databases">
        <title>In-depth cultivation of the pig gut microbiome towards novel bacterial diversity and tailored functional studies.</title>
        <authorList>
            <person name="Wylensek D."/>
            <person name="Hitch T.C.A."/>
            <person name="Clavel T."/>
        </authorList>
    </citation>
    <scope>NUCLEOTIDE SEQUENCE [LARGE SCALE GENOMIC DNA]</scope>
    <source>
        <strain evidence="2 3">WCA-380-WT-2B</strain>
    </source>
</reference>
<keyword evidence="2" id="KW-0418">Kinase</keyword>
<dbReference type="CDD" id="cd24007">
    <property type="entry name" value="ASKHA_NBD_eukNAGK-like"/>
    <property type="match status" value="1"/>
</dbReference>
<keyword evidence="2" id="KW-0808">Transferase</keyword>
<dbReference type="InterPro" id="IPR002731">
    <property type="entry name" value="ATPase_BadF"/>
</dbReference>
<dbReference type="GO" id="GO:0016301">
    <property type="term" value="F:kinase activity"/>
    <property type="evidence" value="ECO:0007669"/>
    <property type="project" value="UniProtKB-KW"/>
</dbReference>
<dbReference type="InterPro" id="IPR043129">
    <property type="entry name" value="ATPase_NBD"/>
</dbReference>
<proteinExistence type="predicted"/>
<evidence type="ECO:0000313" key="2">
    <source>
        <dbReference type="EMBL" id="MSS77465.1"/>
    </source>
</evidence>
<protein>
    <submittedName>
        <fullName evidence="2">N-acetylglucosamine kinase</fullName>
    </submittedName>
</protein>
<organism evidence="2 3">
    <name type="scientific">Anaerococcus porci</name>
    <dbReference type="NCBI Taxonomy" id="2652269"/>
    <lineage>
        <taxon>Bacteria</taxon>
        <taxon>Bacillati</taxon>
        <taxon>Bacillota</taxon>
        <taxon>Tissierellia</taxon>
        <taxon>Tissierellales</taxon>
        <taxon>Peptoniphilaceae</taxon>
        <taxon>Anaerococcus</taxon>
    </lineage>
</organism>
<dbReference type="EMBL" id="VULQ01000003">
    <property type="protein sequence ID" value="MSS77465.1"/>
    <property type="molecule type" value="Genomic_DNA"/>
</dbReference>
<accession>A0A6N7VDG4</accession>
<name>A0A6N7VDG4_9FIRM</name>
<dbReference type="SUPFAM" id="SSF53067">
    <property type="entry name" value="Actin-like ATPase domain"/>
    <property type="match status" value="2"/>
</dbReference>
<feature type="domain" description="ATPase BadF/BadG/BcrA/BcrD type" evidence="1">
    <location>
        <begin position="5"/>
        <end position="294"/>
    </location>
</feature>
<dbReference type="Gene3D" id="3.30.420.40">
    <property type="match status" value="2"/>
</dbReference>
<sequence length="304" mass="33843">MSIFLGVDGGGTKTDYLLCVDNKHFKEKTNTIHLKQITRDEFSDNVTKAINKLCDNAKIKIEDIDFSFLAIPGYGQYPENEKFMEEFFDEFLGKGKYKMGNDCVNGWSGSLNAQAGINLVLGTGSIAFGVDDKGNSDRSGGWGPFLGDEASAYFIGKNILNLFTKMSDGRIEKTYIYELVKNELGIKDDVELIDIAEKMKRDEIANCARLLNPALEKNDKYAIELLDKVGYEAALTIDSLINKLDFDGCVKVSYSGGVYKLGNKLIEAIEKHIKNNIEIIEPYTTPIEGSLILAKKYYEKGAII</sequence>
<dbReference type="Pfam" id="PF01869">
    <property type="entry name" value="BcrAD_BadFG"/>
    <property type="match status" value="1"/>
</dbReference>
<dbReference type="PANTHER" id="PTHR43190">
    <property type="entry name" value="N-ACETYL-D-GLUCOSAMINE KINASE"/>
    <property type="match status" value="1"/>
</dbReference>
<dbReference type="PANTHER" id="PTHR43190:SF3">
    <property type="entry name" value="N-ACETYL-D-GLUCOSAMINE KINASE"/>
    <property type="match status" value="1"/>
</dbReference>
<gene>
    <name evidence="2" type="ORF">FYJ26_03435</name>
</gene>
<comment type="caution">
    <text evidence="2">The sequence shown here is derived from an EMBL/GenBank/DDBJ whole genome shotgun (WGS) entry which is preliminary data.</text>
</comment>
<keyword evidence="3" id="KW-1185">Reference proteome</keyword>
<dbReference type="InterPro" id="IPR052519">
    <property type="entry name" value="Euk-type_GlcNAc_Kinase"/>
</dbReference>